<keyword evidence="2" id="KW-1003">Cell membrane</keyword>
<evidence type="ECO:0000259" key="8">
    <source>
        <dbReference type="Pfam" id="PF12704"/>
    </source>
</evidence>
<dbReference type="InterPro" id="IPR025857">
    <property type="entry name" value="MacB_PCD"/>
</dbReference>
<evidence type="ECO:0000256" key="6">
    <source>
        <dbReference type="SAM" id="Phobius"/>
    </source>
</evidence>
<feature type="transmembrane region" description="Helical" evidence="6">
    <location>
        <begin position="20"/>
        <end position="42"/>
    </location>
</feature>
<feature type="transmembrane region" description="Helical" evidence="6">
    <location>
        <begin position="372"/>
        <end position="395"/>
    </location>
</feature>
<keyword evidence="5 6" id="KW-0472">Membrane</keyword>
<comment type="caution">
    <text evidence="9">The sequence shown here is derived from an EMBL/GenBank/DDBJ whole genome shotgun (WGS) entry which is preliminary data.</text>
</comment>
<feature type="transmembrane region" description="Helical" evidence="6">
    <location>
        <begin position="277"/>
        <end position="297"/>
    </location>
</feature>
<dbReference type="PANTHER" id="PTHR30572">
    <property type="entry name" value="MEMBRANE COMPONENT OF TRANSPORTER-RELATED"/>
    <property type="match status" value="1"/>
</dbReference>
<evidence type="ECO:0000256" key="4">
    <source>
        <dbReference type="ARBA" id="ARBA00022989"/>
    </source>
</evidence>
<feature type="transmembrane region" description="Helical" evidence="6">
    <location>
        <begin position="415"/>
        <end position="440"/>
    </location>
</feature>
<proteinExistence type="predicted"/>
<dbReference type="InterPro" id="IPR003838">
    <property type="entry name" value="ABC3_permease_C"/>
</dbReference>
<feature type="transmembrane region" description="Helical" evidence="6">
    <location>
        <begin position="718"/>
        <end position="735"/>
    </location>
</feature>
<keyword evidence="4 6" id="KW-1133">Transmembrane helix</keyword>
<feature type="domain" description="MacB-like periplasmic core" evidence="8">
    <location>
        <begin position="22"/>
        <end position="237"/>
    </location>
</feature>
<sequence>MLRNYIKIAWRNLWNNKVFGIINITGLTIGLTCCMFILLWVANEWNFNRNHKNLGDIYQVYEHQYYSHGDILTVTATPGPIADQLKAEVPGILKAGHLSWNDEKLFSVGDKHLKFEGQYGNNDILSVFSLPFVEGDPATALKGPNDILLTEKMAHSLFGDAKAIGQIVRVDNKEDYMVCGVIKDLPANSSFTFNWLLPFERLVQENEWLKQWGSNAPRTYVRLDPKVDFNKVNARAKGIIQRNHKDSKTEVFLYPFEDTYLKGQFSEGKLTGGRIEYVRLFIVVAVFVLLIACINFMNLSTARGIQRSKEVGVRKSIGAGRSTLVSQFLGESFALVFIASALAVLLVWVLLPSFEKMVNVTLTVKIFTWYNLLGLFLLALFTGFVAGSYPAFYLSSLDPVATLKGGMLRLRSSAIWLRKGLVVFQFVISTVLIVAAFLIYQQIQFIKNRNLGLNKDQVVYMLNEDKILQNEDAFRNALAGMPGIVASSTSDQLPIRVGSNFQGVSWPGKGANESVLIDYLWTGFDFDKTMQLEMVEGRMFSPAYPTDQQGLVINETAAKLMKLKQPYVGQLLTVDDQQKPIIGVVKDFSTSHLSKKIAPLLMRYTSGTNRYVLVRVQPGNLDAALASLESVYKKFNPEYPFNIKYLDEYFAKMYASEQVIGRLSAGFTVLAILIACLGLFGLATFTAQQRTKEIGIRKVLGATIGQILVLLSKEFLRLVLIAVAIAMPLAAYFMHDWLNRFAYHVEIAWWVFIVTALLAVTLAMLTVSYQSVKTARMNPVKSLRTE</sequence>
<dbReference type="PANTHER" id="PTHR30572:SF18">
    <property type="entry name" value="ABC-TYPE MACROLIDE FAMILY EXPORT SYSTEM PERMEASE COMPONENT 2"/>
    <property type="match status" value="1"/>
</dbReference>
<organism evidence="9 10">
    <name type="scientific">Chitinophaga chungangae</name>
    <dbReference type="NCBI Taxonomy" id="2821488"/>
    <lineage>
        <taxon>Bacteria</taxon>
        <taxon>Pseudomonadati</taxon>
        <taxon>Bacteroidota</taxon>
        <taxon>Chitinophagia</taxon>
        <taxon>Chitinophagales</taxon>
        <taxon>Chitinophagaceae</taxon>
        <taxon>Chitinophaga</taxon>
    </lineage>
</organism>
<keyword evidence="10" id="KW-1185">Reference proteome</keyword>
<evidence type="ECO:0000313" key="9">
    <source>
        <dbReference type="EMBL" id="MBO9152681.1"/>
    </source>
</evidence>
<evidence type="ECO:0000256" key="1">
    <source>
        <dbReference type="ARBA" id="ARBA00004651"/>
    </source>
</evidence>
<dbReference type="Pfam" id="PF02687">
    <property type="entry name" value="FtsX"/>
    <property type="match status" value="2"/>
</dbReference>
<feature type="domain" description="ABC3 transporter permease C-terminal" evidence="7">
    <location>
        <begin position="282"/>
        <end position="399"/>
    </location>
</feature>
<dbReference type="Proteomes" id="UP000679126">
    <property type="component" value="Unassembled WGS sequence"/>
</dbReference>
<feature type="transmembrane region" description="Helical" evidence="6">
    <location>
        <begin position="332"/>
        <end position="351"/>
    </location>
</feature>
<feature type="domain" description="ABC3 transporter permease C-terminal" evidence="7">
    <location>
        <begin position="667"/>
        <end position="779"/>
    </location>
</feature>
<evidence type="ECO:0000313" key="10">
    <source>
        <dbReference type="Proteomes" id="UP000679126"/>
    </source>
</evidence>
<evidence type="ECO:0000259" key="7">
    <source>
        <dbReference type="Pfam" id="PF02687"/>
    </source>
</evidence>
<feature type="domain" description="MacB-like periplasmic core" evidence="8">
    <location>
        <begin position="427"/>
        <end position="629"/>
    </location>
</feature>
<dbReference type="RefSeq" id="WP_209145666.1">
    <property type="nucleotide sequence ID" value="NZ_JAGHKP010000002.1"/>
</dbReference>
<keyword evidence="3 6" id="KW-0812">Transmembrane</keyword>
<dbReference type="InterPro" id="IPR050250">
    <property type="entry name" value="Macrolide_Exporter_MacB"/>
</dbReference>
<gene>
    <name evidence="9" type="ORF">J7I43_10695</name>
</gene>
<accession>A0ABS3YDC2</accession>
<feature type="transmembrane region" description="Helical" evidence="6">
    <location>
        <begin position="747"/>
        <end position="767"/>
    </location>
</feature>
<protein>
    <submittedName>
        <fullName evidence="9">ABC transporter permease</fullName>
    </submittedName>
</protein>
<evidence type="ECO:0000256" key="5">
    <source>
        <dbReference type="ARBA" id="ARBA00023136"/>
    </source>
</evidence>
<comment type="subcellular location">
    <subcellularLocation>
        <location evidence="1">Cell membrane</location>
        <topology evidence="1">Multi-pass membrane protein</topology>
    </subcellularLocation>
</comment>
<name>A0ABS3YDC2_9BACT</name>
<evidence type="ECO:0000256" key="3">
    <source>
        <dbReference type="ARBA" id="ARBA00022692"/>
    </source>
</evidence>
<evidence type="ECO:0000256" key="2">
    <source>
        <dbReference type="ARBA" id="ARBA00022475"/>
    </source>
</evidence>
<dbReference type="Pfam" id="PF12704">
    <property type="entry name" value="MacB_PCD"/>
    <property type="match status" value="2"/>
</dbReference>
<dbReference type="EMBL" id="JAGHKP010000002">
    <property type="protein sequence ID" value="MBO9152681.1"/>
    <property type="molecule type" value="Genomic_DNA"/>
</dbReference>
<feature type="transmembrane region" description="Helical" evidence="6">
    <location>
        <begin position="659"/>
        <end position="682"/>
    </location>
</feature>
<reference evidence="10" key="1">
    <citation type="submission" date="2021-03" db="EMBL/GenBank/DDBJ databases">
        <title>Assistant Professor.</title>
        <authorList>
            <person name="Huq M.A."/>
        </authorList>
    </citation>
    <scope>NUCLEOTIDE SEQUENCE [LARGE SCALE GENOMIC DNA]</scope>
    <source>
        <strain evidence="10">MAH-28</strain>
    </source>
</reference>